<dbReference type="Proteomes" id="UP001302349">
    <property type="component" value="Chromosome"/>
</dbReference>
<evidence type="ECO:0000313" key="2">
    <source>
        <dbReference type="EMBL" id="WOK06136.1"/>
    </source>
</evidence>
<dbReference type="CDD" id="cd00144">
    <property type="entry name" value="MPP_PPP_family"/>
    <property type="match status" value="1"/>
</dbReference>
<dbReference type="RefSeq" id="WP_317488872.1">
    <property type="nucleotide sequence ID" value="NZ_CP136051.1"/>
</dbReference>
<dbReference type="Pfam" id="PF00149">
    <property type="entry name" value="Metallophos"/>
    <property type="match status" value="1"/>
</dbReference>
<dbReference type="EMBL" id="CP136051">
    <property type="protein sequence ID" value="WOK06136.1"/>
    <property type="molecule type" value="Genomic_DNA"/>
</dbReference>
<dbReference type="InterPro" id="IPR050126">
    <property type="entry name" value="Ap4A_hydrolase"/>
</dbReference>
<dbReference type="PANTHER" id="PTHR42850:SF4">
    <property type="entry name" value="ZINC-DEPENDENT ENDOPOLYPHOSPHATASE"/>
    <property type="match status" value="1"/>
</dbReference>
<dbReference type="InterPro" id="IPR029052">
    <property type="entry name" value="Metallo-depent_PP-like"/>
</dbReference>
<reference evidence="2 3" key="1">
    <citation type="journal article" date="2023" name="Microbiol. Resour. Announc.">
        <title>Complete Genome Sequence of Imperialibacter roseus strain P4T.</title>
        <authorList>
            <person name="Tizabi D.R."/>
            <person name="Bachvaroff T."/>
            <person name="Hill R.T."/>
        </authorList>
    </citation>
    <scope>NUCLEOTIDE SEQUENCE [LARGE SCALE GENOMIC DNA]</scope>
    <source>
        <strain evidence="2 3">P4T</strain>
    </source>
</reference>
<name>A0ABZ0IN40_9BACT</name>
<dbReference type="PANTHER" id="PTHR42850">
    <property type="entry name" value="METALLOPHOSPHOESTERASE"/>
    <property type="match status" value="1"/>
</dbReference>
<dbReference type="GO" id="GO:0016787">
    <property type="term" value="F:hydrolase activity"/>
    <property type="evidence" value="ECO:0007669"/>
    <property type="project" value="UniProtKB-KW"/>
</dbReference>
<feature type="domain" description="Calcineurin-like phosphoesterase" evidence="1">
    <location>
        <begin position="15"/>
        <end position="192"/>
    </location>
</feature>
<keyword evidence="3" id="KW-1185">Reference proteome</keyword>
<protein>
    <submittedName>
        <fullName evidence="2">Metallophosphoesterase family protein</fullName>
        <ecNumber evidence="2">3.1.-.-</ecNumber>
    </submittedName>
</protein>
<organism evidence="2 3">
    <name type="scientific">Imperialibacter roseus</name>
    <dbReference type="NCBI Taxonomy" id="1324217"/>
    <lineage>
        <taxon>Bacteria</taxon>
        <taxon>Pseudomonadati</taxon>
        <taxon>Bacteroidota</taxon>
        <taxon>Cytophagia</taxon>
        <taxon>Cytophagales</taxon>
        <taxon>Flammeovirgaceae</taxon>
        <taxon>Imperialibacter</taxon>
    </lineage>
</organism>
<accession>A0ABZ0IN40</accession>
<proteinExistence type="predicted"/>
<sequence length="235" mass="27339">MSTSGSFVSIENEQKVYAIGDIHGCINTLKALLDQIDYKGQWPLFLLGDYVNKGPSSFDTLNFIIDLKSRFPKVFPLAGNHDQYLLSLLTRDDDDWLDSSEYANMKRYEEYQTVSDHNKRLFVDFLLSLPLYYETETTFFVHAGFNFERKSIFDDTRAMVNTRAFHYDARKASNKRLVHGHFPVELAIMRKRIERKFPVIPLDNGCVYSGERKDMGSLCCLELNEMKLFTQPRID</sequence>
<dbReference type="Gene3D" id="3.60.21.10">
    <property type="match status" value="1"/>
</dbReference>
<dbReference type="InterPro" id="IPR004843">
    <property type="entry name" value="Calcineurin-like_PHP"/>
</dbReference>
<evidence type="ECO:0000313" key="3">
    <source>
        <dbReference type="Proteomes" id="UP001302349"/>
    </source>
</evidence>
<evidence type="ECO:0000259" key="1">
    <source>
        <dbReference type="Pfam" id="PF00149"/>
    </source>
</evidence>
<keyword evidence="2" id="KW-0378">Hydrolase</keyword>
<dbReference type="SUPFAM" id="SSF56300">
    <property type="entry name" value="Metallo-dependent phosphatases"/>
    <property type="match status" value="1"/>
</dbReference>
<gene>
    <name evidence="2" type="ORF">RT717_23960</name>
</gene>
<dbReference type="EC" id="3.1.-.-" evidence="2"/>